<feature type="compositionally biased region" description="Polar residues" evidence="5">
    <location>
        <begin position="1043"/>
        <end position="1055"/>
    </location>
</feature>
<feature type="compositionally biased region" description="Low complexity" evidence="5">
    <location>
        <begin position="192"/>
        <end position="213"/>
    </location>
</feature>
<dbReference type="GeneID" id="37178437"/>
<dbReference type="SMART" id="SM00066">
    <property type="entry name" value="GAL4"/>
    <property type="match status" value="1"/>
</dbReference>
<dbReference type="GO" id="GO:0005634">
    <property type="term" value="C:nucleus"/>
    <property type="evidence" value="ECO:0007669"/>
    <property type="project" value="TreeGrafter"/>
</dbReference>
<sequence length="1130" mass="123547">MAAPANTGPQEPLYSHNGQDQSQKSPSPQSQSLSLSQAQSQHRRGYQACDPCRKRKVKCDLGSVDNPRPPPCVRCRRESKRCEFSATRRKRKPSDADETEDALRRDKRMMVGEVISSHGSNNSDGSPYIPSLEHASSSVATAAAATTAAAARTALDNNNHTPGHPRLKWSESSPTAGQLPPPSVGSHHQRYTTTTPTTSTTNPTSTSTNKPQSTPAAALFADARSNRLSVFSAAERSHAPSFSLEGGQPMMNRTAVELLSPAISNSHDALHLLSEAAGRTEDLNRQSLENRYGARQSVSSFNSPMSPLTQAGTPRSAGGSFSRPQRSGTVPVGGGYYQAGGAGAMEGAQHPDGRGQADATENAPDPGFVDAVRAWSRLRFVRAGWLSVEEAMAYVAYYYEHLAPLSPIVIPDFSHPSTHRSLLTDEPVLAVAILTTASRHMKPKGDGAYTRAFYIHDRLWSYLRGMIERLFWGQEKFDNNGMGISRPRSFDLAPTSAKGNHKGNLRSLGTIEALLILTDWHPRNLHFPPGDDENALLDLDAHTQSRYERELETDTENTANRAPNNAAEGRLAFQKWLEPAWRSDRMAWMLLSTAQALAFELGVFDQKNDAKAAVEPLSEQTRKRRLRRLILVYITQSSGRLGIPSMLPLPQWTSDIQPTPVTGAKGSDTIVDRMHDCWIGISKIMYQSNQLLFASNEQTSELIRSGRYRDQIDRFQPFLREWRHNIDTIDLAPPMRNILMIEYEYTRLYVNSLALQAVVDRWTTMTNEAAQSQMSRPTAGPSASGVGFHVLMELYRVNEPYIQEVVDASRKILQTVLEVLVPGDHLKHAPVRTCFRILSGMIFILKTFTLGAKEDDVRVSLDLQDRTIEALRTCVVDDVHLNHAIARLLELLTTSIRTRFLRFAPLDRGGDGEQERPSAPVSRHQSPRPRDGAPGRREGSSHTWTPAQQTTPAQNLGYVDGTSQTGTSMSSSVHDPLAAIPAQSINSSHINVSFMPPPPSMYHNYYDPSATPPAGEMEGGVAAASTTTNNNNHSHNNNNVTASQSMPDNNPSTSGGLPDWFALPLDQFFNSSTAVVDQGLGGTGPMVGEFDMLEVLLNEQYDGVGVGPEGGDAAAAAAAAANLPSQFLSS</sequence>
<gene>
    <name evidence="7" type="ORF">BO86DRAFT_413480</name>
</gene>
<feature type="compositionally biased region" description="Basic and acidic residues" evidence="5">
    <location>
        <begin position="101"/>
        <end position="110"/>
    </location>
</feature>
<keyword evidence="8" id="KW-1185">Reference proteome</keyword>
<evidence type="ECO:0000259" key="6">
    <source>
        <dbReference type="PROSITE" id="PS50048"/>
    </source>
</evidence>
<dbReference type="RefSeq" id="XP_025522883.1">
    <property type="nucleotide sequence ID" value="XM_025674745.1"/>
</dbReference>
<dbReference type="AlphaFoldDB" id="A0A8T8WNM8"/>
<keyword evidence="2" id="KW-0238">DNA-binding</keyword>
<feature type="compositionally biased region" description="Low complexity" evidence="5">
    <location>
        <begin position="945"/>
        <end position="954"/>
    </location>
</feature>
<dbReference type="PANTHER" id="PTHR31644">
    <property type="entry name" value="TRANSCRIPTIONAL ACTIVATOR ARO80-RELATED"/>
    <property type="match status" value="1"/>
</dbReference>
<dbReference type="GO" id="GO:0008270">
    <property type="term" value="F:zinc ion binding"/>
    <property type="evidence" value="ECO:0007669"/>
    <property type="project" value="InterPro"/>
</dbReference>
<proteinExistence type="predicted"/>
<dbReference type="PROSITE" id="PS00463">
    <property type="entry name" value="ZN2_CY6_FUNGAL_1"/>
    <property type="match status" value="1"/>
</dbReference>
<feature type="compositionally biased region" description="Low complexity" evidence="5">
    <location>
        <begin position="19"/>
        <end position="40"/>
    </location>
</feature>
<evidence type="ECO:0000256" key="3">
    <source>
        <dbReference type="ARBA" id="ARBA00023163"/>
    </source>
</evidence>
<dbReference type="Proteomes" id="UP000249497">
    <property type="component" value="Unassembled WGS sequence"/>
</dbReference>
<dbReference type="OrthoDB" id="2262349at2759"/>
<feature type="region of interest" description="Disordered" evidence="5">
    <location>
        <begin position="295"/>
        <end position="329"/>
    </location>
</feature>
<evidence type="ECO:0000313" key="8">
    <source>
        <dbReference type="Proteomes" id="UP000249497"/>
    </source>
</evidence>
<feature type="region of interest" description="Disordered" evidence="5">
    <location>
        <begin position="155"/>
        <end position="213"/>
    </location>
</feature>
<accession>A0A8T8WNM8</accession>
<dbReference type="GO" id="GO:0009074">
    <property type="term" value="P:aromatic amino acid family catabolic process"/>
    <property type="evidence" value="ECO:0007669"/>
    <property type="project" value="TreeGrafter"/>
</dbReference>
<dbReference type="GO" id="GO:0045944">
    <property type="term" value="P:positive regulation of transcription by RNA polymerase II"/>
    <property type="evidence" value="ECO:0007669"/>
    <property type="project" value="TreeGrafter"/>
</dbReference>
<protein>
    <recommendedName>
        <fullName evidence="6">Zn(2)-C6 fungal-type domain-containing protein</fullName>
    </recommendedName>
</protein>
<evidence type="ECO:0000256" key="4">
    <source>
        <dbReference type="ARBA" id="ARBA00023242"/>
    </source>
</evidence>
<organism evidence="7 8">
    <name type="scientific">Aspergillus japonicus CBS 114.51</name>
    <dbReference type="NCBI Taxonomy" id="1448312"/>
    <lineage>
        <taxon>Eukaryota</taxon>
        <taxon>Fungi</taxon>
        <taxon>Dikarya</taxon>
        <taxon>Ascomycota</taxon>
        <taxon>Pezizomycotina</taxon>
        <taxon>Eurotiomycetes</taxon>
        <taxon>Eurotiomycetidae</taxon>
        <taxon>Eurotiales</taxon>
        <taxon>Aspergillaceae</taxon>
        <taxon>Aspergillus</taxon>
        <taxon>Aspergillus subgen. Circumdati</taxon>
    </lineage>
</organism>
<feature type="region of interest" description="Disordered" evidence="5">
    <location>
        <begin position="1014"/>
        <end position="1055"/>
    </location>
</feature>
<dbReference type="InterPro" id="IPR052780">
    <property type="entry name" value="AAA_Catabolism_Regulators"/>
</dbReference>
<dbReference type="GO" id="GO:0000981">
    <property type="term" value="F:DNA-binding transcription factor activity, RNA polymerase II-specific"/>
    <property type="evidence" value="ECO:0007669"/>
    <property type="project" value="InterPro"/>
</dbReference>
<keyword evidence="3" id="KW-0804">Transcription</keyword>
<reference evidence="7 8" key="1">
    <citation type="submission" date="2018-02" db="EMBL/GenBank/DDBJ databases">
        <title>The genomes of Aspergillus section Nigri reveals drivers in fungal speciation.</title>
        <authorList>
            <consortium name="DOE Joint Genome Institute"/>
            <person name="Vesth T.C."/>
            <person name="Nybo J."/>
            <person name="Theobald S."/>
            <person name="Brandl J."/>
            <person name="Frisvad J.C."/>
            <person name="Nielsen K.F."/>
            <person name="Lyhne E.K."/>
            <person name="Kogle M.E."/>
            <person name="Kuo A."/>
            <person name="Riley R."/>
            <person name="Clum A."/>
            <person name="Nolan M."/>
            <person name="Lipzen A."/>
            <person name="Salamov A."/>
            <person name="Henrissat B."/>
            <person name="Wiebenga A."/>
            <person name="De vries R.P."/>
            <person name="Grigoriev I.V."/>
            <person name="Mortensen U.H."/>
            <person name="Andersen M.R."/>
            <person name="Baker S.E."/>
        </authorList>
    </citation>
    <scope>NUCLEOTIDE SEQUENCE [LARGE SCALE GENOMIC DNA]</scope>
    <source>
        <strain evidence="7 8">CBS 114.51</strain>
    </source>
</reference>
<evidence type="ECO:0000256" key="2">
    <source>
        <dbReference type="ARBA" id="ARBA00023125"/>
    </source>
</evidence>
<feature type="region of interest" description="Disordered" evidence="5">
    <location>
        <begin position="906"/>
        <end position="973"/>
    </location>
</feature>
<dbReference type="InterPro" id="IPR036864">
    <property type="entry name" value="Zn2-C6_fun-type_DNA-bd_sf"/>
</dbReference>
<dbReference type="FunFam" id="4.10.240.10:FF:000012">
    <property type="entry name" value="C6 transcription factor"/>
    <property type="match status" value="1"/>
</dbReference>
<evidence type="ECO:0000313" key="7">
    <source>
        <dbReference type="EMBL" id="RAH76989.1"/>
    </source>
</evidence>
<dbReference type="Gene3D" id="4.10.240.10">
    <property type="entry name" value="Zn(2)-C6 fungal-type DNA-binding domain"/>
    <property type="match status" value="1"/>
</dbReference>
<dbReference type="SUPFAM" id="SSF57701">
    <property type="entry name" value="Zn2/Cys6 DNA-binding domain"/>
    <property type="match status" value="1"/>
</dbReference>
<dbReference type="CDD" id="cd12148">
    <property type="entry name" value="fungal_TF_MHR"/>
    <property type="match status" value="1"/>
</dbReference>
<dbReference type="Pfam" id="PF00172">
    <property type="entry name" value="Zn_clus"/>
    <property type="match status" value="1"/>
</dbReference>
<feature type="domain" description="Zn(2)-C6 fungal-type" evidence="6">
    <location>
        <begin position="48"/>
        <end position="84"/>
    </location>
</feature>
<keyword evidence="1" id="KW-0805">Transcription regulation</keyword>
<feature type="compositionally biased region" description="Basic and acidic residues" evidence="5">
    <location>
        <begin position="928"/>
        <end position="940"/>
    </location>
</feature>
<dbReference type="PANTHER" id="PTHR31644:SF2">
    <property type="entry name" value="TRANSCRIPTIONAL ACTIVATOR ARO80-RELATED"/>
    <property type="match status" value="1"/>
</dbReference>
<feature type="compositionally biased region" description="Polar residues" evidence="5">
    <location>
        <begin position="296"/>
        <end position="313"/>
    </location>
</feature>
<dbReference type="CDD" id="cd00067">
    <property type="entry name" value="GAL4"/>
    <property type="match status" value="1"/>
</dbReference>
<name>A0A8T8WNM8_ASPJA</name>
<feature type="compositionally biased region" description="Low complexity" evidence="5">
    <location>
        <begin position="961"/>
        <end position="972"/>
    </location>
</feature>
<dbReference type="InterPro" id="IPR001138">
    <property type="entry name" value="Zn2Cys6_DnaBD"/>
</dbReference>
<feature type="region of interest" description="Disordered" evidence="5">
    <location>
        <begin position="341"/>
        <end position="362"/>
    </location>
</feature>
<feature type="region of interest" description="Disordered" evidence="5">
    <location>
        <begin position="1"/>
        <end position="132"/>
    </location>
</feature>
<feature type="compositionally biased region" description="Low complexity" evidence="5">
    <location>
        <begin position="1021"/>
        <end position="1042"/>
    </location>
</feature>
<dbReference type="GO" id="GO:0003677">
    <property type="term" value="F:DNA binding"/>
    <property type="evidence" value="ECO:0007669"/>
    <property type="project" value="UniProtKB-KW"/>
</dbReference>
<evidence type="ECO:0000256" key="5">
    <source>
        <dbReference type="SAM" id="MobiDB-lite"/>
    </source>
</evidence>
<dbReference type="PROSITE" id="PS50048">
    <property type="entry name" value="ZN2_CY6_FUNGAL_2"/>
    <property type="match status" value="1"/>
</dbReference>
<evidence type="ECO:0000256" key="1">
    <source>
        <dbReference type="ARBA" id="ARBA00023015"/>
    </source>
</evidence>
<keyword evidence="4" id="KW-0539">Nucleus</keyword>
<dbReference type="EMBL" id="KZ824852">
    <property type="protein sequence ID" value="RAH76989.1"/>
    <property type="molecule type" value="Genomic_DNA"/>
</dbReference>